<organism evidence="2 3">
    <name type="scientific">Microbacterium salsuginis</name>
    <dbReference type="NCBI Taxonomy" id="2722803"/>
    <lineage>
        <taxon>Bacteria</taxon>
        <taxon>Bacillati</taxon>
        <taxon>Actinomycetota</taxon>
        <taxon>Actinomycetes</taxon>
        <taxon>Micrococcales</taxon>
        <taxon>Microbacteriaceae</taxon>
        <taxon>Microbacterium</taxon>
    </lineage>
</organism>
<dbReference type="InterPro" id="IPR014710">
    <property type="entry name" value="RmlC-like_jellyroll"/>
</dbReference>
<evidence type="ECO:0000313" key="2">
    <source>
        <dbReference type="EMBL" id="NLP83283.1"/>
    </source>
</evidence>
<evidence type="ECO:0000259" key="1">
    <source>
        <dbReference type="Pfam" id="PF07883"/>
    </source>
</evidence>
<dbReference type="CDD" id="cd02208">
    <property type="entry name" value="cupin_RmlC-like"/>
    <property type="match status" value="1"/>
</dbReference>
<dbReference type="Gene3D" id="2.60.120.10">
    <property type="entry name" value="Jelly Rolls"/>
    <property type="match status" value="1"/>
</dbReference>
<comment type="caution">
    <text evidence="2">The sequence shown here is derived from an EMBL/GenBank/DDBJ whole genome shotgun (WGS) entry which is preliminary data.</text>
</comment>
<sequence length="244" mass="25887">MTAPLFPGGVAVSRLRVYDWEAQDGLRGGSPHLHTVSSEGYVVTSGSGEVHTVSAAGRGIHRLEPGEVVWFSPGTVHRLVNHGGLELVVIMQNAGLPEAGDAVMTFPSDVLDDPEAYAAAATLPAEGTVDERAAAARARRDLAMRGYLELLAAIDERGPAALTELHERAARLVRPKTEKWQRLWSATVEAETARTREALARLGDGMPGLMAGAAVGRGDRDDGPPAFGMCGRLQTWEWPGPAPA</sequence>
<name>A0ABX1KAB7_9MICO</name>
<dbReference type="InterPro" id="IPR013096">
    <property type="entry name" value="Cupin_2"/>
</dbReference>
<evidence type="ECO:0000313" key="3">
    <source>
        <dbReference type="Proteomes" id="UP001429745"/>
    </source>
</evidence>
<keyword evidence="3" id="KW-1185">Reference proteome</keyword>
<dbReference type="EMBL" id="JABACI010000001">
    <property type="protein sequence ID" value="NLP83283.1"/>
    <property type="molecule type" value="Genomic_DNA"/>
</dbReference>
<accession>A0ABX1KAB7</accession>
<dbReference type="InterPro" id="IPR011051">
    <property type="entry name" value="RmlC_Cupin_sf"/>
</dbReference>
<proteinExistence type="predicted"/>
<protein>
    <submittedName>
        <fullName evidence="2">Cupin domain-containing protein</fullName>
    </submittedName>
</protein>
<feature type="domain" description="Cupin type-2" evidence="1">
    <location>
        <begin position="28"/>
        <end position="90"/>
    </location>
</feature>
<dbReference type="SUPFAM" id="SSF51182">
    <property type="entry name" value="RmlC-like cupins"/>
    <property type="match status" value="1"/>
</dbReference>
<reference evidence="2 3" key="1">
    <citation type="submission" date="2020-04" db="EMBL/GenBank/DDBJ databases">
        <title>CFH 90308 Microbacterium sp.</title>
        <authorList>
            <person name="Nie G."/>
            <person name="Ming H."/>
            <person name="Xia T."/>
        </authorList>
    </citation>
    <scope>NUCLEOTIDE SEQUENCE [LARGE SCALE GENOMIC DNA]</scope>
    <source>
        <strain evidence="2 3">CFH 90308</strain>
    </source>
</reference>
<dbReference type="Pfam" id="PF07883">
    <property type="entry name" value="Cupin_2"/>
    <property type="match status" value="1"/>
</dbReference>
<dbReference type="Proteomes" id="UP001429745">
    <property type="component" value="Unassembled WGS sequence"/>
</dbReference>
<dbReference type="RefSeq" id="WP_168911711.1">
    <property type="nucleotide sequence ID" value="NZ_JABACI010000001.1"/>
</dbReference>
<gene>
    <name evidence="2" type="ORF">HF576_05450</name>
</gene>